<proteinExistence type="predicted"/>
<evidence type="ECO:0000313" key="1">
    <source>
        <dbReference type="EMBL" id="BAL57915.1"/>
    </source>
</evidence>
<dbReference type="AlphaFoldDB" id="H5SP29"/>
<name>H5SP29_9BACT</name>
<reference evidence="1" key="2">
    <citation type="journal article" date="2012" name="PLoS ONE">
        <title>A Deeply Branching Thermophilic Bacterium with an Ancient Acetyl-CoA Pathway Dominates a Subsurface Ecosystem.</title>
        <authorList>
            <person name="Takami H."/>
            <person name="Noguchi H."/>
            <person name="Takaki Y."/>
            <person name="Uchiyama I."/>
            <person name="Toyoda A."/>
            <person name="Nishi S."/>
            <person name="Chee G.-J."/>
            <person name="Arai W."/>
            <person name="Nunoura T."/>
            <person name="Itoh T."/>
            <person name="Hattori M."/>
            <person name="Takai K."/>
        </authorList>
    </citation>
    <scope>NUCLEOTIDE SEQUENCE</scope>
</reference>
<sequence>MKARNIVIGQRVEQSKAQRAKELRHRMTQKENIAAVLARIMDACRKSISPPRVGEGPGERS</sequence>
<accession>H5SP29</accession>
<gene>
    <name evidence="1" type="ORF">HGMM_F52F12C18</name>
</gene>
<reference evidence="1" key="1">
    <citation type="journal article" date="2005" name="Environ. Microbiol.">
        <title>Genetic and functional properties of uncultivated thermophilic crenarchaeotes from a subsurface gold mine as revealed by analysis of genome fragments.</title>
        <authorList>
            <person name="Nunoura T."/>
            <person name="Hirayama H."/>
            <person name="Takami H."/>
            <person name="Oida H."/>
            <person name="Nishi S."/>
            <person name="Shimamura S."/>
            <person name="Suzuki Y."/>
            <person name="Inagaki F."/>
            <person name="Takai K."/>
            <person name="Nealson K.H."/>
            <person name="Horikoshi K."/>
        </authorList>
    </citation>
    <scope>NUCLEOTIDE SEQUENCE</scope>
</reference>
<protein>
    <submittedName>
        <fullName evidence="1">Uncharacterized protein</fullName>
    </submittedName>
</protein>
<dbReference type="EMBL" id="AP011788">
    <property type="protein sequence ID" value="BAL57915.1"/>
    <property type="molecule type" value="Genomic_DNA"/>
</dbReference>
<organism evidence="1">
    <name type="scientific">uncultured Acetothermia bacterium</name>
    <dbReference type="NCBI Taxonomy" id="236499"/>
    <lineage>
        <taxon>Bacteria</taxon>
        <taxon>Candidatus Bipolaricaulota</taxon>
        <taxon>environmental samples</taxon>
    </lineage>
</organism>